<evidence type="ECO:0000256" key="3">
    <source>
        <dbReference type="ARBA" id="ARBA00022737"/>
    </source>
</evidence>
<feature type="repeat" description="ANK" evidence="8">
    <location>
        <begin position="335"/>
        <end position="358"/>
    </location>
</feature>
<dbReference type="PROSITE" id="PS50297">
    <property type="entry name" value="ANK_REP_REGION"/>
    <property type="match status" value="5"/>
</dbReference>
<feature type="repeat" description="ANK" evidence="8">
    <location>
        <begin position="200"/>
        <end position="224"/>
    </location>
</feature>
<dbReference type="InterPro" id="IPR052076">
    <property type="entry name" value="TRP_cation_channel"/>
</dbReference>
<keyword evidence="1" id="KW-0813">Transport</keyword>
<comment type="caution">
    <text evidence="10">The sequence shown here is derived from an EMBL/GenBank/DDBJ whole genome shotgun (WGS) entry which is preliminary data.</text>
</comment>
<dbReference type="SMART" id="SM00248">
    <property type="entry name" value="ANK"/>
    <property type="match status" value="9"/>
</dbReference>
<name>A0AAD9UYU9_ACRCE</name>
<reference evidence="10" key="2">
    <citation type="journal article" date="2023" name="Science">
        <title>Genomic signatures of disease resistance in endangered staghorn corals.</title>
        <authorList>
            <person name="Vollmer S.V."/>
            <person name="Selwyn J.D."/>
            <person name="Despard B.A."/>
            <person name="Roesel C.L."/>
        </authorList>
    </citation>
    <scope>NUCLEOTIDE SEQUENCE</scope>
    <source>
        <strain evidence="10">K2</strain>
    </source>
</reference>
<evidence type="ECO:0000256" key="7">
    <source>
        <dbReference type="ARBA" id="ARBA00023303"/>
    </source>
</evidence>
<evidence type="ECO:0000313" key="11">
    <source>
        <dbReference type="Proteomes" id="UP001249851"/>
    </source>
</evidence>
<dbReference type="EMBL" id="JARQWQ010000065">
    <property type="protein sequence ID" value="KAK2554988.1"/>
    <property type="molecule type" value="Genomic_DNA"/>
</dbReference>
<gene>
    <name evidence="10" type="ORF">P5673_023331</name>
</gene>
<sequence length="535" mass="58989">MQETSKKKKRKNREYSPVSKFYFHSIPIAQQRQGSVEDLMYNVDIDGSSLLHLATNSGVLGRTDKMTAFHLACEQGLMPIIEFLVSKDPAICRITLVDFRGKTPLHFAAGKNHTQVLEYLLENGAVVDPKDDERRTPLFMAASYGASSAVHLLMERGADVTIRDTSLRSVIHAGVGDVKSMEALLQSPAAVAHITEKDDDGFSPVHYAAKRGDIKNIKLLVSKNRASSSVLSKGLDTPIHVAARYGWTDAIEALMDNQNAKIINMQNSQGKTALHFACSEGHDYTAETLLKLGAVIERDQTDHTPLHLAATKGALRCCKLMVENFTDHINDTDKNKNTPLHLAATHGHPAVLNYLLSNRKAHIVKNSSHENILDIAARSEQREVAAVIAKHERWDEALKDCSTALGPLMKKMIINMPEVAVTMAQHRRERCLTHPVSFVLKKFGWLTFSVNLFSYFCFIIPLTALAVHERNQAQVLCGNVTTIAVDETVQLLSVTVIVATTMLILKHILALFRKVTSSGDQSTVATAFKVATTLG</sequence>
<dbReference type="SUPFAM" id="SSF48403">
    <property type="entry name" value="Ankyrin repeat"/>
    <property type="match status" value="1"/>
</dbReference>
<keyword evidence="3" id="KW-0677">Repeat</keyword>
<feature type="transmembrane region" description="Helical" evidence="9">
    <location>
        <begin position="443"/>
        <end position="468"/>
    </location>
</feature>
<evidence type="ECO:0000256" key="8">
    <source>
        <dbReference type="PROSITE-ProRule" id="PRU00023"/>
    </source>
</evidence>
<dbReference type="GO" id="GO:0034220">
    <property type="term" value="P:monoatomic ion transmembrane transport"/>
    <property type="evidence" value="ECO:0007669"/>
    <property type="project" value="UniProtKB-KW"/>
</dbReference>
<keyword evidence="9" id="KW-1133">Transmembrane helix</keyword>
<keyword evidence="7" id="KW-0407">Ion channel</keyword>
<evidence type="ECO:0000256" key="2">
    <source>
        <dbReference type="ARBA" id="ARBA00022606"/>
    </source>
</evidence>
<keyword evidence="10" id="KW-0675">Receptor</keyword>
<feature type="repeat" description="ANK" evidence="8">
    <location>
        <begin position="100"/>
        <end position="132"/>
    </location>
</feature>
<dbReference type="Pfam" id="PF00023">
    <property type="entry name" value="Ank"/>
    <property type="match status" value="1"/>
</dbReference>
<keyword evidence="11" id="KW-1185">Reference proteome</keyword>
<dbReference type="AlphaFoldDB" id="A0AAD9UYU9"/>
<dbReference type="PROSITE" id="PS50088">
    <property type="entry name" value="ANK_REPEAT"/>
    <property type="match status" value="5"/>
</dbReference>
<evidence type="ECO:0000313" key="10">
    <source>
        <dbReference type="EMBL" id="KAK2554988.1"/>
    </source>
</evidence>
<keyword evidence="9" id="KW-0812">Transmembrane</keyword>
<dbReference type="InterPro" id="IPR002110">
    <property type="entry name" value="Ankyrin_rpt"/>
</dbReference>
<feature type="repeat" description="ANK" evidence="8">
    <location>
        <begin position="133"/>
        <end position="165"/>
    </location>
</feature>
<dbReference type="PRINTS" id="PR01415">
    <property type="entry name" value="ANKYRIN"/>
</dbReference>
<evidence type="ECO:0000256" key="1">
    <source>
        <dbReference type="ARBA" id="ARBA00022448"/>
    </source>
</evidence>
<dbReference type="PANTHER" id="PTHR47143">
    <property type="entry name" value="TRANSIENT RECEPTOR POTENTIAL CATION CHANNEL PROTEIN PAINLESS"/>
    <property type="match status" value="1"/>
</dbReference>
<evidence type="ECO:0000256" key="9">
    <source>
        <dbReference type="SAM" id="Phobius"/>
    </source>
</evidence>
<keyword evidence="2" id="KW-0716">Sensory transduction</keyword>
<organism evidence="10 11">
    <name type="scientific">Acropora cervicornis</name>
    <name type="common">Staghorn coral</name>
    <dbReference type="NCBI Taxonomy" id="6130"/>
    <lineage>
        <taxon>Eukaryota</taxon>
        <taxon>Metazoa</taxon>
        <taxon>Cnidaria</taxon>
        <taxon>Anthozoa</taxon>
        <taxon>Hexacorallia</taxon>
        <taxon>Scleractinia</taxon>
        <taxon>Astrocoeniina</taxon>
        <taxon>Acroporidae</taxon>
        <taxon>Acropora</taxon>
    </lineage>
</organism>
<accession>A0AAD9UYU9</accession>
<dbReference type="Proteomes" id="UP001249851">
    <property type="component" value="Unassembled WGS sequence"/>
</dbReference>
<evidence type="ECO:0000256" key="4">
    <source>
        <dbReference type="ARBA" id="ARBA00023043"/>
    </source>
</evidence>
<dbReference type="GO" id="GO:0022857">
    <property type="term" value="F:transmembrane transporter activity"/>
    <property type="evidence" value="ECO:0007669"/>
    <property type="project" value="TreeGrafter"/>
</dbReference>
<proteinExistence type="predicted"/>
<dbReference type="Gene3D" id="1.25.40.20">
    <property type="entry name" value="Ankyrin repeat-containing domain"/>
    <property type="match status" value="3"/>
</dbReference>
<reference evidence="10" key="1">
    <citation type="journal article" date="2023" name="G3 (Bethesda)">
        <title>Whole genome assembly and annotation of the endangered Caribbean coral Acropora cervicornis.</title>
        <authorList>
            <person name="Selwyn J.D."/>
            <person name="Vollmer S.V."/>
        </authorList>
    </citation>
    <scope>NUCLEOTIDE SEQUENCE</scope>
    <source>
        <strain evidence="10">K2</strain>
    </source>
</reference>
<keyword evidence="9" id="KW-0472">Membrane</keyword>
<evidence type="ECO:0000256" key="6">
    <source>
        <dbReference type="ARBA" id="ARBA00023180"/>
    </source>
</evidence>
<keyword evidence="6" id="KW-0325">Glycoprotein</keyword>
<keyword evidence="4 8" id="KW-0040">ANK repeat</keyword>
<dbReference type="GO" id="GO:1902495">
    <property type="term" value="C:transmembrane transporter complex"/>
    <property type="evidence" value="ECO:0007669"/>
    <property type="project" value="TreeGrafter"/>
</dbReference>
<feature type="transmembrane region" description="Helical" evidence="9">
    <location>
        <begin position="488"/>
        <end position="505"/>
    </location>
</feature>
<evidence type="ECO:0000256" key="5">
    <source>
        <dbReference type="ARBA" id="ARBA00023065"/>
    </source>
</evidence>
<dbReference type="Pfam" id="PF12796">
    <property type="entry name" value="Ank_2"/>
    <property type="match status" value="3"/>
</dbReference>
<feature type="repeat" description="ANK" evidence="8">
    <location>
        <begin position="269"/>
        <end position="301"/>
    </location>
</feature>
<protein>
    <submittedName>
        <fullName evidence="10">Transient receptor potential cation channel subfamily A member 1</fullName>
    </submittedName>
</protein>
<keyword evidence="5" id="KW-0406">Ion transport</keyword>
<dbReference type="PANTHER" id="PTHR47143:SF1">
    <property type="entry name" value="ION_TRANS DOMAIN-CONTAINING PROTEIN"/>
    <property type="match status" value="1"/>
</dbReference>
<dbReference type="InterPro" id="IPR036770">
    <property type="entry name" value="Ankyrin_rpt-contain_sf"/>
</dbReference>